<proteinExistence type="predicted"/>
<comment type="caution">
    <text evidence="1">The sequence shown here is derived from an EMBL/GenBank/DDBJ whole genome shotgun (WGS) entry which is preliminary data.</text>
</comment>
<protein>
    <submittedName>
        <fullName evidence="1">Uncharacterized protein</fullName>
    </submittedName>
</protein>
<name>A0A3S0WLB0_9GAMM</name>
<dbReference type="EMBL" id="RZHG01000011">
    <property type="protein sequence ID" value="RUR32182.1"/>
    <property type="molecule type" value="Genomic_DNA"/>
</dbReference>
<dbReference type="AlphaFoldDB" id="A0A3S0WLB0"/>
<reference evidence="1 2" key="1">
    <citation type="submission" date="2018-12" db="EMBL/GenBank/DDBJ databases">
        <title>three novel Halomonas strain isolated from plants.</title>
        <authorList>
            <person name="Sun C."/>
        </authorList>
    </citation>
    <scope>NUCLEOTIDE SEQUENCE [LARGE SCALE GENOMIC DNA]</scope>
    <source>
        <strain evidence="1 2">DSM 19434</strain>
    </source>
</reference>
<accession>A0A3S0WLB0</accession>
<dbReference type="Proteomes" id="UP000287336">
    <property type="component" value="Unassembled WGS sequence"/>
</dbReference>
<organism evidence="1 2">
    <name type="scientific">Vreelandella andesensis</name>
    <dbReference type="NCBI Taxonomy" id="447567"/>
    <lineage>
        <taxon>Bacteria</taxon>
        <taxon>Pseudomonadati</taxon>
        <taxon>Pseudomonadota</taxon>
        <taxon>Gammaproteobacteria</taxon>
        <taxon>Oceanospirillales</taxon>
        <taxon>Halomonadaceae</taxon>
        <taxon>Vreelandella</taxon>
    </lineage>
</organism>
<dbReference type="RefSeq" id="WP_126945510.1">
    <property type="nucleotide sequence ID" value="NZ_RZHG01000011.1"/>
</dbReference>
<keyword evidence="2" id="KW-1185">Reference proteome</keyword>
<sequence length="85" mass="10060">MIGRHTSSGDWSFPRFQFDEAQRRLLPNLAKLRSRTHSWTPEELIRFLLVRHEPQSTDDTSLKLLQRGEIDRVLELAGVYMQQRP</sequence>
<evidence type="ECO:0000313" key="1">
    <source>
        <dbReference type="EMBL" id="RUR32182.1"/>
    </source>
</evidence>
<evidence type="ECO:0000313" key="2">
    <source>
        <dbReference type="Proteomes" id="UP000287336"/>
    </source>
</evidence>
<dbReference type="OrthoDB" id="7777901at2"/>
<gene>
    <name evidence="1" type="ORF">ELY33_06140</name>
</gene>